<dbReference type="EMBL" id="JAHLQL010000011">
    <property type="protein sequence ID" value="MBU5593437.1"/>
    <property type="molecule type" value="Genomic_DNA"/>
</dbReference>
<accession>A0ABS6F7C4</accession>
<evidence type="ECO:0000313" key="2">
    <source>
        <dbReference type="EMBL" id="MBU5593437.1"/>
    </source>
</evidence>
<name>A0ABS6F7C4_9CLOT</name>
<feature type="transmembrane region" description="Helical" evidence="1">
    <location>
        <begin position="32"/>
        <end position="51"/>
    </location>
</feature>
<evidence type="ECO:0000256" key="1">
    <source>
        <dbReference type="SAM" id="Phobius"/>
    </source>
</evidence>
<keyword evidence="1" id="KW-0812">Transmembrane</keyword>
<reference evidence="2 3" key="1">
    <citation type="submission" date="2021-06" db="EMBL/GenBank/DDBJ databases">
        <authorList>
            <person name="Sun Q."/>
            <person name="Li D."/>
        </authorList>
    </citation>
    <scope>NUCLEOTIDE SEQUENCE [LARGE SCALE GENOMIC DNA]</scope>
    <source>
        <strain evidence="2 3">MSJ-4</strain>
    </source>
</reference>
<gene>
    <name evidence="2" type="ORF">KQI89_16980</name>
</gene>
<keyword evidence="3" id="KW-1185">Reference proteome</keyword>
<evidence type="ECO:0000313" key="3">
    <source>
        <dbReference type="Proteomes" id="UP000736583"/>
    </source>
</evidence>
<feature type="transmembrane region" description="Helical" evidence="1">
    <location>
        <begin position="6"/>
        <end position="25"/>
    </location>
</feature>
<sequence length="52" mass="5604">MGGELTRLIGFIVLTIAVLVCVFLTNRQKKSALAWFISALVLPATGFALIII</sequence>
<keyword evidence="1" id="KW-1133">Transmembrane helix</keyword>
<comment type="caution">
    <text evidence="2">The sequence shown here is derived from an EMBL/GenBank/DDBJ whole genome shotgun (WGS) entry which is preliminary data.</text>
</comment>
<proteinExistence type="predicted"/>
<dbReference type="RefSeq" id="WP_216458090.1">
    <property type="nucleotide sequence ID" value="NZ_JAHLQL010000011.1"/>
</dbReference>
<organism evidence="2 3">
    <name type="scientific">Clostridium simiarum</name>
    <dbReference type="NCBI Taxonomy" id="2841506"/>
    <lineage>
        <taxon>Bacteria</taxon>
        <taxon>Bacillati</taxon>
        <taxon>Bacillota</taxon>
        <taxon>Clostridia</taxon>
        <taxon>Eubacteriales</taxon>
        <taxon>Clostridiaceae</taxon>
        <taxon>Clostridium</taxon>
    </lineage>
</organism>
<dbReference type="Proteomes" id="UP000736583">
    <property type="component" value="Unassembled WGS sequence"/>
</dbReference>
<protein>
    <submittedName>
        <fullName evidence="2">Uncharacterized protein</fullName>
    </submittedName>
</protein>
<keyword evidence="1" id="KW-0472">Membrane</keyword>